<dbReference type="AlphaFoldDB" id="A0AAV7QE79"/>
<sequence>MQWIRPWDEQATPPRALGDRGLLVYREQGILLGAVFKKTRDPWDSGANSEKAWDPWRSGAIVKKTRDQWILRAGRRKAQDPSDRPRMRNGSWEATECI</sequence>
<name>A0AAV7QE79_PLEWA</name>
<evidence type="ECO:0000256" key="1">
    <source>
        <dbReference type="SAM" id="MobiDB-lite"/>
    </source>
</evidence>
<feature type="compositionally biased region" description="Basic and acidic residues" evidence="1">
    <location>
        <begin position="77"/>
        <end position="86"/>
    </location>
</feature>
<gene>
    <name evidence="2" type="ORF">NDU88_002920</name>
</gene>
<comment type="caution">
    <text evidence="2">The sequence shown here is derived from an EMBL/GenBank/DDBJ whole genome shotgun (WGS) entry which is preliminary data.</text>
</comment>
<dbReference type="EMBL" id="JANPWB010000010">
    <property type="protein sequence ID" value="KAJ1136505.1"/>
    <property type="molecule type" value="Genomic_DNA"/>
</dbReference>
<evidence type="ECO:0000313" key="3">
    <source>
        <dbReference type="Proteomes" id="UP001066276"/>
    </source>
</evidence>
<reference evidence="2" key="1">
    <citation type="journal article" date="2022" name="bioRxiv">
        <title>Sequencing and chromosome-scale assembly of the giantPleurodeles waltlgenome.</title>
        <authorList>
            <person name="Brown T."/>
            <person name="Elewa A."/>
            <person name="Iarovenko S."/>
            <person name="Subramanian E."/>
            <person name="Araus A.J."/>
            <person name="Petzold A."/>
            <person name="Susuki M."/>
            <person name="Suzuki K.-i.T."/>
            <person name="Hayashi T."/>
            <person name="Toyoda A."/>
            <person name="Oliveira C."/>
            <person name="Osipova E."/>
            <person name="Leigh N.D."/>
            <person name="Simon A."/>
            <person name="Yun M.H."/>
        </authorList>
    </citation>
    <scope>NUCLEOTIDE SEQUENCE</scope>
    <source>
        <strain evidence="2">20211129_DDA</strain>
        <tissue evidence="2">Liver</tissue>
    </source>
</reference>
<feature type="region of interest" description="Disordered" evidence="1">
    <location>
        <begin position="73"/>
        <end position="98"/>
    </location>
</feature>
<evidence type="ECO:0000313" key="2">
    <source>
        <dbReference type="EMBL" id="KAJ1136505.1"/>
    </source>
</evidence>
<proteinExistence type="predicted"/>
<accession>A0AAV7QE79</accession>
<keyword evidence="3" id="KW-1185">Reference proteome</keyword>
<protein>
    <submittedName>
        <fullName evidence="2">Uncharacterized protein</fullName>
    </submittedName>
</protein>
<dbReference type="Proteomes" id="UP001066276">
    <property type="component" value="Chromosome 6"/>
</dbReference>
<organism evidence="2 3">
    <name type="scientific">Pleurodeles waltl</name>
    <name type="common">Iberian ribbed newt</name>
    <dbReference type="NCBI Taxonomy" id="8319"/>
    <lineage>
        <taxon>Eukaryota</taxon>
        <taxon>Metazoa</taxon>
        <taxon>Chordata</taxon>
        <taxon>Craniata</taxon>
        <taxon>Vertebrata</taxon>
        <taxon>Euteleostomi</taxon>
        <taxon>Amphibia</taxon>
        <taxon>Batrachia</taxon>
        <taxon>Caudata</taxon>
        <taxon>Salamandroidea</taxon>
        <taxon>Salamandridae</taxon>
        <taxon>Pleurodelinae</taxon>
        <taxon>Pleurodeles</taxon>
    </lineage>
</organism>